<dbReference type="CDD" id="cd00254">
    <property type="entry name" value="LT-like"/>
    <property type="match status" value="1"/>
</dbReference>
<organism evidence="7 8">
    <name type="scientific">Jiella flava</name>
    <dbReference type="NCBI Taxonomy" id="2816857"/>
    <lineage>
        <taxon>Bacteria</taxon>
        <taxon>Pseudomonadati</taxon>
        <taxon>Pseudomonadota</taxon>
        <taxon>Alphaproteobacteria</taxon>
        <taxon>Hyphomicrobiales</taxon>
        <taxon>Aurantimonadaceae</taxon>
        <taxon>Jiella</taxon>
    </lineage>
</organism>
<reference evidence="7" key="1">
    <citation type="submission" date="2021-03" db="EMBL/GenBank/DDBJ databases">
        <title>Whole genome sequence of Jiella sp. CQZ9-1.</title>
        <authorList>
            <person name="Tuo L."/>
        </authorList>
    </citation>
    <scope>NUCLEOTIDE SEQUENCE</scope>
    <source>
        <strain evidence="7">CQZ9-1</strain>
    </source>
</reference>
<evidence type="ECO:0000256" key="4">
    <source>
        <dbReference type="SAM" id="SignalP"/>
    </source>
</evidence>
<dbReference type="GO" id="GO:0042834">
    <property type="term" value="F:peptidoglycan binding"/>
    <property type="evidence" value="ECO:0007669"/>
    <property type="project" value="InterPro"/>
</dbReference>
<dbReference type="Proteomes" id="UP000664122">
    <property type="component" value="Unassembled WGS sequence"/>
</dbReference>
<keyword evidence="8" id="KW-1185">Reference proteome</keyword>
<evidence type="ECO:0000256" key="2">
    <source>
        <dbReference type="ARBA" id="ARBA00009387"/>
    </source>
</evidence>
<feature type="signal peptide" evidence="4">
    <location>
        <begin position="1"/>
        <end position="28"/>
    </location>
</feature>
<comment type="similarity">
    <text evidence="1">Belongs to the transglycosylase Slt family.</text>
</comment>
<dbReference type="AlphaFoldDB" id="A0A939JUJ7"/>
<evidence type="ECO:0000313" key="8">
    <source>
        <dbReference type="Proteomes" id="UP000664122"/>
    </source>
</evidence>
<name>A0A939JUJ7_9HYPH</name>
<dbReference type="InterPro" id="IPR007730">
    <property type="entry name" value="SPOR-like_dom"/>
</dbReference>
<feature type="region of interest" description="Disordered" evidence="3">
    <location>
        <begin position="51"/>
        <end position="72"/>
    </location>
</feature>
<keyword evidence="4" id="KW-0732">Signal</keyword>
<protein>
    <submittedName>
        <fullName evidence="7">Lytic transglycosylase domain-containing protein</fullName>
    </submittedName>
</protein>
<dbReference type="Pfam" id="PF05036">
    <property type="entry name" value="SPOR"/>
    <property type="match status" value="1"/>
</dbReference>
<accession>A0A939JUJ7</accession>
<dbReference type="PANTHER" id="PTHR37423:SF2">
    <property type="entry name" value="MEMBRANE-BOUND LYTIC MUREIN TRANSGLYCOSYLASE C"/>
    <property type="match status" value="1"/>
</dbReference>
<gene>
    <name evidence="7" type="ORF">J1C48_00435</name>
</gene>
<evidence type="ECO:0000259" key="6">
    <source>
        <dbReference type="Pfam" id="PF05036"/>
    </source>
</evidence>
<comment type="similarity">
    <text evidence="2">Belongs to the virb1 family.</text>
</comment>
<proteinExistence type="inferred from homology"/>
<sequence length="328" mass="34751">MAQRPTRSVTRVVGAIGLALAAAFPAGATTPQLGSGDAAITLPALAYPPSPPRFSPPANGADMGSSPTPAKGASEVDRICQLIGDNADAVGMPRSFFARLIWKESRFDAKALSPVGAQGIAQFMPYTAAERGLNDPYDIAQAIHHSALYLADLRSELGNWGLAAAAYNGGINRVKRWMASGGSLPLETENYVLSITAHPADWFTEDDREVEGRPLEEGTGFASACRKLPVMTSRSVFAALKTGAPMKPWGVQVAGNPRSPAAMAMFRRVQSRFPSLLGDKNPLVIRERVPGRGRIFAVRIGADSRAEAEAFCGKLKSAGGSCIVMKNR</sequence>
<dbReference type="InterPro" id="IPR008258">
    <property type="entry name" value="Transglycosylase_SLT_dom_1"/>
</dbReference>
<feature type="domain" description="SPOR" evidence="6">
    <location>
        <begin position="247"/>
        <end position="326"/>
    </location>
</feature>
<dbReference type="PANTHER" id="PTHR37423">
    <property type="entry name" value="SOLUBLE LYTIC MUREIN TRANSGLYCOSYLASE-RELATED"/>
    <property type="match status" value="1"/>
</dbReference>
<dbReference type="RefSeq" id="WP_207255675.1">
    <property type="nucleotide sequence ID" value="NZ_JAFMPP010000001.1"/>
</dbReference>
<feature type="domain" description="Transglycosylase SLT" evidence="5">
    <location>
        <begin position="83"/>
        <end position="182"/>
    </location>
</feature>
<evidence type="ECO:0000256" key="1">
    <source>
        <dbReference type="ARBA" id="ARBA00007734"/>
    </source>
</evidence>
<feature type="chain" id="PRO_5037544201" evidence="4">
    <location>
        <begin position="29"/>
        <end position="328"/>
    </location>
</feature>
<evidence type="ECO:0000256" key="3">
    <source>
        <dbReference type="SAM" id="MobiDB-lite"/>
    </source>
</evidence>
<evidence type="ECO:0000313" key="7">
    <source>
        <dbReference type="EMBL" id="MBO0661027.1"/>
    </source>
</evidence>
<dbReference type="InterPro" id="IPR023346">
    <property type="entry name" value="Lysozyme-like_dom_sf"/>
</dbReference>
<evidence type="ECO:0000259" key="5">
    <source>
        <dbReference type="Pfam" id="PF01464"/>
    </source>
</evidence>
<dbReference type="Gene3D" id="1.10.530.10">
    <property type="match status" value="1"/>
</dbReference>
<dbReference type="SUPFAM" id="SSF53955">
    <property type="entry name" value="Lysozyme-like"/>
    <property type="match status" value="1"/>
</dbReference>
<dbReference type="Pfam" id="PF01464">
    <property type="entry name" value="SLT"/>
    <property type="match status" value="1"/>
</dbReference>
<dbReference type="EMBL" id="JAFMPP010000001">
    <property type="protein sequence ID" value="MBO0661027.1"/>
    <property type="molecule type" value="Genomic_DNA"/>
</dbReference>
<comment type="caution">
    <text evidence="7">The sequence shown here is derived from an EMBL/GenBank/DDBJ whole genome shotgun (WGS) entry which is preliminary data.</text>
</comment>